<dbReference type="Gene3D" id="3.40.1490.10">
    <property type="entry name" value="Bit1"/>
    <property type="match status" value="1"/>
</dbReference>
<dbReference type="PANTHER" id="PTHR46194:SF1">
    <property type="entry name" value="PEPTIDYL-TRNA HYDROLASE PTRHD1-RELATED"/>
    <property type="match status" value="1"/>
</dbReference>
<keyword evidence="2" id="KW-0378">Hydrolase</keyword>
<reference evidence="4" key="1">
    <citation type="journal article" date="2023" name="Insect Mol. Biol.">
        <title>Genome sequencing provides insights into the evolution of gene families encoding plant cell wall-degrading enzymes in longhorned beetles.</title>
        <authorList>
            <person name="Shin N.R."/>
            <person name="Okamura Y."/>
            <person name="Kirsch R."/>
            <person name="Pauchet Y."/>
        </authorList>
    </citation>
    <scope>NUCLEOTIDE SEQUENCE</scope>
    <source>
        <strain evidence="4">RBIC_L_NR</strain>
    </source>
</reference>
<keyword evidence="5" id="KW-1185">Reference proteome</keyword>
<dbReference type="CDD" id="cd02429">
    <property type="entry name" value="PTH2_like"/>
    <property type="match status" value="1"/>
</dbReference>
<dbReference type="InterPro" id="IPR002833">
    <property type="entry name" value="PTH2"/>
</dbReference>
<evidence type="ECO:0000256" key="3">
    <source>
        <dbReference type="ARBA" id="ARBA00048707"/>
    </source>
</evidence>
<evidence type="ECO:0000256" key="2">
    <source>
        <dbReference type="ARBA" id="ARBA00022801"/>
    </source>
</evidence>
<comment type="caution">
    <text evidence="4">The sequence shown here is derived from an EMBL/GenBank/DDBJ whole genome shotgun (WGS) entry which is preliminary data.</text>
</comment>
<proteinExistence type="predicted"/>
<dbReference type="Pfam" id="PF01981">
    <property type="entry name" value="PTH2"/>
    <property type="match status" value="1"/>
</dbReference>
<dbReference type="PROSITE" id="PS51257">
    <property type="entry name" value="PROKAR_LIPOPROTEIN"/>
    <property type="match status" value="1"/>
</dbReference>
<dbReference type="InterPro" id="IPR023476">
    <property type="entry name" value="Pep_tRNA_hydro_II_dom_sf"/>
</dbReference>
<organism evidence="4 5">
    <name type="scientific">Rhamnusium bicolor</name>
    <dbReference type="NCBI Taxonomy" id="1586634"/>
    <lineage>
        <taxon>Eukaryota</taxon>
        <taxon>Metazoa</taxon>
        <taxon>Ecdysozoa</taxon>
        <taxon>Arthropoda</taxon>
        <taxon>Hexapoda</taxon>
        <taxon>Insecta</taxon>
        <taxon>Pterygota</taxon>
        <taxon>Neoptera</taxon>
        <taxon>Endopterygota</taxon>
        <taxon>Coleoptera</taxon>
        <taxon>Polyphaga</taxon>
        <taxon>Cucujiformia</taxon>
        <taxon>Chrysomeloidea</taxon>
        <taxon>Cerambycidae</taxon>
        <taxon>Lepturinae</taxon>
        <taxon>Rhagiini</taxon>
        <taxon>Rhamnusium</taxon>
    </lineage>
</organism>
<dbReference type="Proteomes" id="UP001162156">
    <property type="component" value="Unassembled WGS sequence"/>
</dbReference>
<dbReference type="EC" id="3.1.1.29" evidence="1"/>
<dbReference type="AlphaFoldDB" id="A0AAV8YX71"/>
<evidence type="ECO:0000313" key="4">
    <source>
        <dbReference type="EMBL" id="KAJ8956220.1"/>
    </source>
</evidence>
<accession>A0AAV8YX71</accession>
<dbReference type="PANTHER" id="PTHR46194">
    <property type="entry name" value="PEPTIDYL-TRNA HYDROLASE PTRHD1-RELATED"/>
    <property type="match status" value="1"/>
</dbReference>
<gene>
    <name evidence="4" type="ORF">NQ314_006753</name>
</gene>
<evidence type="ECO:0000256" key="1">
    <source>
        <dbReference type="ARBA" id="ARBA00013260"/>
    </source>
</evidence>
<sequence length="124" mass="14300">MVKMSSSGLVQYIVVRGDLLKELKWPVGAVVAQACHAVTAVTHLFHEDEHTQQYLKDLDNMHKVVLEAVDEKSLVALREKLEENNIGHKLWIEQPENIPTCLVAKPYPKEEVQKYFKKFKLFKT</sequence>
<dbReference type="EMBL" id="JANEYF010001823">
    <property type="protein sequence ID" value="KAJ8956220.1"/>
    <property type="molecule type" value="Genomic_DNA"/>
</dbReference>
<protein>
    <recommendedName>
        <fullName evidence="1">peptidyl-tRNA hydrolase</fullName>
        <ecNumber evidence="1">3.1.1.29</ecNumber>
    </recommendedName>
</protein>
<comment type="catalytic activity">
    <reaction evidence="3">
        <text>an N-acyl-L-alpha-aminoacyl-tRNA + H2O = an N-acyl-L-amino acid + a tRNA + H(+)</text>
        <dbReference type="Rhea" id="RHEA:54448"/>
        <dbReference type="Rhea" id="RHEA-COMP:10123"/>
        <dbReference type="Rhea" id="RHEA-COMP:13883"/>
        <dbReference type="ChEBI" id="CHEBI:15377"/>
        <dbReference type="ChEBI" id="CHEBI:15378"/>
        <dbReference type="ChEBI" id="CHEBI:59874"/>
        <dbReference type="ChEBI" id="CHEBI:78442"/>
        <dbReference type="ChEBI" id="CHEBI:138191"/>
        <dbReference type="EC" id="3.1.1.29"/>
    </reaction>
</comment>
<dbReference type="GO" id="GO:0004045">
    <property type="term" value="F:peptidyl-tRNA hydrolase activity"/>
    <property type="evidence" value="ECO:0007669"/>
    <property type="project" value="UniProtKB-EC"/>
</dbReference>
<dbReference type="SUPFAM" id="SSF102462">
    <property type="entry name" value="Peptidyl-tRNA hydrolase II"/>
    <property type="match status" value="1"/>
</dbReference>
<dbReference type="InterPro" id="IPR042237">
    <property type="entry name" value="PTRHD1"/>
</dbReference>
<evidence type="ECO:0000313" key="5">
    <source>
        <dbReference type="Proteomes" id="UP001162156"/>
    </source>
</evidence>
<name>A0AAV8YX71_9CUCU</name>